<protein>
    <recommendedName>
        <fullName evidence="2">Carrier domain-containing protein</fullName>
    </recommendedName>
</protein>
<dbReference type="Gene3D" id="3.30.559.10">
    <property type="entry name" value="Chloramphenicol acetyltransferase-like domain"/>
    <property type="match status" value="1"/>
</dbReference>
<dbReference type="InterPro" id="IPR023213">
    <property type="entry name" value="CAT-like_dom_sf"/>
</dbReference>
<dbReference type="InterPro" id="IPR001242">
    <property type="entry name" value="Condensation_dom"/>
</dbReference>
<sequence>MISQDDHINEKASLIEQGIDSLMAVEVRTWFLKELDVDIPVLKILGGSSIEDPLAEAMERVPASVVDFDKFILKCKPDTTETPKVAPRPRPESKIRESLAETPSFGSQSSPTNPHTTPATQAHTPLTEIGNSMNNIPKTNDQIEVVSASTKAQTISGKGYSCEISYGQARFWFLNDYLADKKSFNMTVMFKLTGMIQVNCLEAAVQTIAQRHEALRTRYFWSGNGDQRTPARHII</sequence>
<dbReference type="SUPFAM" id="SSF52777">
    <property type="entry name" value="CoA-dependent acyltransferases"/>
    <property type="match status" value="1"/>
</dbReference>
<organism evidence="3 4">
    <name type="scientific">Sclerotinia nivalis</name>
    <dbReference type="NCBI Taxonomy" id="352851"/>
    <lineage>
        <taxon>Eukaryota</taxon>
        <taxon>Fungi</taxon>
        <taxon>Dikarya</taxon>
        <taxon>Ascomycota</taxon>
        <taxon>Pezizomycotina</taxon>
        <taxon>Leotiomycetes</taxon>
        <taxon>Helotiales</taxon>
        <taxon>Sclerotiniaceae</taxon>
        <taxon>Sclerotinia</taxon>
    </lineage>
</organism>
<evidence type="ECO:0000259" key="2">
    <source>
        <dbReference type="PROSITE" id="PS50075"/>
    </source>
</evidence>
<name>A0A9X0ALD1_9HELO</name>
<reference evidence="3" key="1">
    <citation type="submission" date="2022-11" db="EMBL/GenBank/DDBJ databases">
        <title>Genome Resource of Sclerotinia nivalis Strain SnTB1, a Plant Pathogen Isolated from American Ginseng.</title>
        <authorList>
            <person name="Fan S."/>
        </authorList>
    </citation>
    <scope>NUCLEOTIDE SEQUENCE</scope>
    <source>
        <strain evidence="3">SnTB1</strain>
    </source>
</reference>
<feature type="region of interest" description="Disordered" evidence="1">
    <location>
        <begin position="79"/>
        <end position="134"/>
    </location>
</feature>
<dbReference type="Gene3D" id="1.10.1200.10">
    <property type="entry name" value="ACP-like"/>
    <property type="match status" value="1"/>
</dbReference>
<dbReference type="InterPro" id="IPR036736">
    <property type="entry name" value="ACP-like_sf"/>
</dbReference>
<feature type="compositionally biased region" description="Low complexity" evidence="1">
    <location>
        <begin position="111"/>
        <end position="127"/>
    </location>
</feature>
<dbReference type="OrthoDB" id="329835at2759"/>
<gene>
    <name evidence="3" type="ORF">OCU04_007220</name>
</gene>
<evidence type="ECO:0000313" key="4">
    <source>
        <dbReference type="Proteomes" id="UP001152300"/>
    </source>
</evidence>
<dbReference type="Proteomes" id="UP001152300">
    <property type="component" value="Unassembled WGS sequence"/>
</dbReference>
<accession>A0A9X0ALD1</accession>
<dbReference type="Pfam" id="PF00668">
    <property type="entry name" value="Condensation"/>
    <property type="match status" value="1"/>
</dbReference>
<evidence type="ECO:0000313" key="3">
    <source>
        <dbReference type="EMBL" id="KAJ8064916.1"/>
    </source>
</evidence>
<comment type="caution">
    <text evidence="3">The sequence shown here is derived from an EMBL/GenBank/DDBJ whole genome shotgun (WGS) entry which is preliminary data.</text>
</comment>
<dbReference type="GO" id="GO:0003824">
    <property type="term" value="F:catalytic activity"/>
    <property type="evidence" value="ECO:0007669"/>
    <property type="project" value="InterPro"/>
</dbReference>
<keyword evidence="4" id="KW-1185">Reference proteome</keyword>
<feature type="domain" description="Carrier" evidence="2">
    <location>
        <begin position="1"/>
        <end position="61"/>
    </location>
</feature>
<feature type="compositionally biased region" description="Basic and acidic residues" evidence="1">
    <location>
        <begin position="89"/>
        <end position="99"/>
    </location>
</feature>
<dbReference type="EMBL" id="JAPEIS010000007">
    <property type="protein sequence ID" value="KAJ8064916.1"/>
    <property type="molecule type" value="Genomic_DNA"/>
</dbReference>
<proteinExistence type="predicted"/>
<dbReference type="InterPro" id="IPR009081">
    <property type="entry name" value="PP-bd_ACP"/>
</dbReference>
<evidence type="ECO:0000256" key="1">
    <source>
        <dbReference type="SAM" id="MobiDB-lite"/>
    </source>
</evidence>
<dbReference type="PROSITE" id="PS50075">
    <property type="entry name" value="CARRIER"/>
    <property type="match status" value="1"/>
</dbReference>
<dbReference type="Pfam" id="PF00550">
    <property type="entry name" value="PP-binding"/>
    <property type="match status" value="1"/>
</dbReference>
<dbReference type="AlphaFoldDB" id="A0A9X0ALD1"/>
<dbReference type="SUPFAM" id="SSF47336">
    <property type="entry name" value="ACP-like"/>
    <property type="match status" value="1"/>
</dbReference>